<organism evidence="2 3">
    <name type="scientific">Coccidioides immitis RMSCC 2394</name>
    <dbReference type="NCBI Taxonomy" id="404692"/>
    <lineage>
        <taxon>Eukaryota</taxon>
        <taxon>Fungi</taxon>
        <taxon>Dikarya</taxon>
        <taxon>Ascomycota</taxon>
        <taxon>Pezizomycotina</taxon>
        <taxon>Eurotiomycetes</taxon>
        <taxon>Eurotiomycetidae</taxon>
        <taxon>Onygenales</taxon>
        <taxon>Onygenaceae</taxon>
        <taxon>Coccidioides</taxon>
    </lineage>
</organism>
<reference evidence="3" key="1">
    <citation type="journal article" date="2010" name="Genome Res.">
        <title>Population genomic sequencing of Coccidioides fungi reveals recent hybridization and transposon control.</title>
        <authorList>
            <person name="Neafsey D.E."/>
            <person name="Barker B.M."/>
            <person name="Sharpton T.J."/>
            <person name="Stajich J.E."/>
            <person name="Park D.J."/>
            <person name="Whiston E."/>
            <person name="Hung C.-Y."/>
            <person name="McMahan C."/>
            <person name="White J."/>
            <person name="Sykes S."/>
            <person name="Heiman D."/>
            <person name="Young S."/>
            <person name="Zeng Q."/>
            <person name="Abouelleil A."/>
            <person name="Aftuck L."/>
            <person name="Bessette D."/>
            <person name="Brown A."/>
            <person name="FitzGerald M."/>
            <person name="Lui A."/>
            <person name="Macdonald J.P."/>
            <person name="Priest M."/>
            <person name="Orbach M.J."/>
            <person name="Galgiani J.N."/>
            <person name="Kirkland T.N."/>
            <person name="Cole G.T."/>
            <person name="Birren B.W."/>
            <person name="Henn M.R."/>
            <person name="Taylor J.W."/>
            <person name="Rounsley S.D."/>
        </authorList>
    </citation>
    <scope>NUCLEOTIDE SEQUENCE [LARGE SCALE GENOMIC DNA]</scope>
    <source>
        <strain evidence="3">RMSCC 2394</strain>
    </source>
</reference>
<evidence type="ECO:0000256" key="1">
    <source>
        <dbReference type="SAM" id="MobiDB-lite"/>
    </source>
</evidence>
<dbReference type="Proteomes" id="UP000054565">
    <property type="component" value="Unassembled WGS sequence"/>
</dbReference>
<accession>A0A0J6YH82</accession>
<dbReference type="AlphaFoldDB" id="A0A0J6YH82"/>
<evidence type="ECO:0000313" key="3">
    <source>
        <dbReference type="Proteomes" id="UP000054565"/>
    </source>
</evidence>
<evidence type="ECO:0000313" key="2">
    <source>
        <dbReference type="EMBL" id="KMP06434.1"/>
    </source>
</evidence>
<sequence length="141" mass="15351">MGLGVWTFKGFPSVDLSLRYSVVLKCEARKSVQYAQSRKGDRRTGVALANAKACECVSETAVRLMLGNNVATIPERRMNLRVGQGVCNQNKTLKSGFNSRLMLPERGQFADIMAHTRTTVNTGRSSDMSDGSTANFKSVAA</sequence>
<gene>
    <name evidence="2" type="ORF">CIRG_06115</name>
</gene>
<feature type="region of interest" description="Disordered" evidence="1">
    <location>
        <begin position="120"/>
        <end position="141"/>
    </location>
</feature>
<dbReference type="EMBL" id="DS028096">
    <property type="protein sequence ID" value="KMP06434.1"/>
    <property type="molecule type" value="Genomic_DNA"/>
</dbReference>
<protein>
    <submittedName>
        <fullName evidence="2">Uncharacterized protein</fullName>
    </submittedName>
</protein>
<proteinExistence type="predicted"/>
<name>A0A0J6YH82_COCIT</name>